<evidence type="ECO:0000256" key="10">
    <source>
        <dbReference type="PIRSR" id="PIRSR601344-1"/>
    </source>
</evidence>
<evidence type="ECO:0000256" key="8">
    <source>
        <dbReference type="ARBA" id="ARBA00022946"/>
    </source>
</evidence>
<keyword evidence="11" id="KW-0604">Photosystem II</keyword>
<dbReference type="SUPFAM" id="SSF103511">
    <property type="entry name" value="Chlorophyll a-b binding protein"/>
    <property type="match status" value="1"/>
</dbReference>
<evidence type="ECO:0000256" key="9">
    <source>
        <dbReference type="ARBA" id="ARBA00022991"/>
    </source>
</evidence>
<keyword evidence="6 11" id="KW-0602">Photosynthesis</keyword>
<evidence type="ECO:0000313" key="12">
    <source>
        <dbReference type="EMBL" id="THU45782.1"/>
    </source>
</evidence>
<keyword evidence="7 11" id="KW-0934">Plastid</keyword>
<evidence type="ECO:0000256" key="5">
    <source>
        <dbReference type="ARBA" id="ARBA00022528"/>
    </source>
</evidence>
<comment type="subunit">
    <text evidence="3">The LHC complex consists of chlorophyll a-b binding proteins.</text>
</comment>
<keyword evidence="9 11" id="KW-0157">Chromophore</keyword>
<comment type="caution">
    <text evidence="12">The sequence shown here is derived from an EMBL/GenBank/DDBJ whole genome shotgun (WGS) entry which is preliminary data.</text>
</comment>
<keyword evidence="13" id="KW-1185">Reference proteome</keyword>
<evidence type="ECO:0000313" key="13">
    <source>
        <dbReference type="Proteomes" id="UP000317650"/>
    </source>
</evidence>
<gene>
    <name evidence="12" type="ORF">C4D60_Mb02t21610</name>
</gene>
<evidence type="ECO:0000256" key="7">
    <source>
        <dbReference type="ARBA" id="ARBA00022640"/>
    </source>
</evidence>
<keyword evidence="11" id="KW-0793">Thylakoid</keyword>
<feature type="binding site" evidence="10">
    <location>
        <position position="131"/>
    </location>
    <ligand>
        <name>chlorophyll a</name>
        <dbReference type="ChEBI" id="CHEBI:58416"/>
        <label>1</label>
    </ligand>
</feature>
<keyword evidence="5 11" id="KW-0150">Chloroplast</keyword>
<evidence type="ECO:0000256" key="3">
    <source>
        <dbReference type="ARBA" id="ARBA00011769"/>
    </source>
</evidence>
<dbReference type="InterPro" id="IPR001344">
    <property type="entry name" value="Chloro_AB-bd_pln"/>
</dbReference>
<evidence type="ECO:0000256" key="4">
    <source>
        <dbReference type="ARBA" id="ARBA00022494"/>
    </source>
</evidence>
<feature type="binding site" evidence="10">
    <location>
        <position position="137"/>
    </location>
    <ligand>
        <name>chlorophyll a</name>
        <dbReference type="ChEBI" id="CHEBI:58416"/>
        <label>1</label>
    </ligand>
</feature>
<dbReference type="GO" id="GO:0009535">
    <property type="term" value="C:chloroplast thylakoid membrane"/>
    <property type="evidence" value="ECO:0007669"/>
    <property type="project" value="UniProtKB-SubCell"/>
</dbReference>
<comment type="subcellular location">
    <subcellularLocation>
        <location evidence="2 11">Plastid</location>
        <location evidence="2 11">Chloroplast thylakoid membrane</location>
    </subcellularLocation>
</comment>
<dbReference type="GO" id="GO:0009523">
    <property type="term" value="C:photosystem II"/>
    <property type="evidence" value="ECO:0007669"/>
    <property type="project" value="UniProtKB-KW"/>
</dbReference>
<dbReference type="GO" id="GO:0009765">
    <property type="term" value="P:photosynthesis, light harvesting"/>
    <property type="evidence" value="ECO:0007669"/>
    <property type="project" value="InterPro"/>
</dbReference>
<evidence type="ECO:0000256" key="1">
    <source>
        <dbReference type="ARBA" id="ARBA00003803"/>
    </source>
</evidence>
<feature type="binding site" evidence="10">
    <location>
        <position position="149"/>
    </location>
    <ligand>
        <name>chlorophyll a</name>
        <dbReference type="ChEBI" id="CHEBI:58416"/>
        <label>1</label>
    </ligand>
</feature>
<dbReference type="Pfam" id="PF00504">
    <property type="entry name" value="Chloroa_b-bind"/>
    <property type="match status" value="1"/>
</dbReference>
<dbReference type="EMBL" id="PYDT01000011">
    <property type="protein sequence ID" value="THU45782.1"/>
    <property type="molecule type" value="Genomic_DNA"/>
</dbReference>
<organism evidence="12 13">
    <name type="scientific">Musa balbisiana</name>
    <name type="common">Banana</name>
    <dbReference type="NCBI Taxonomy" id="52838"/>
    <lineage>
        <taxon>Eukaryota</taxon>
        <taxon>Viridiplantae</taxon>
        <taxon>Streptophyta</taxon>
        <taxon>Embryophyta</taxon>
        <taxon>Tracheophyta</taxon>
        <taxon>Spermatophyta</taxon>
        <taxon>Magnoliopsida</taxon>
        <taxon>Liliopsida</taxon>
        <taxon>Zingiberales</taxon>
        <taxon>Musaceae</taxon>
        <taxon>Musa</taxon>
    </lineage>
</organism>
<name>A0A4S8IES3_MUSBA</name>
<keyword evidence="11" id="KW-0603">Photosystem I</keyword>
<dbReference type="InterPro" id="IPR022796">
    <property type="entry name" value="Chloroa_b-bind"/>
</dbReference>
<protein>
    <recommendedName>
        <fullName evidence="11">Chlorophyll a-b binding protein, chloroplastic</fullName>
    </recommendedName>
</protein>
<evidence type="ECO:0000256" key="2">
    <source>
        <dbReference type="ARBA" id="ARBA00004334"/>
    </source>
</evidence>
<dbReference type="PANTHER" id="PTHR21649">
    <property type="entry name" value="CHLOROPHYLL A/B BINDING PROTEIN"/>
    <property type="match status" value="1"/>
</dbReference>
<sequence length="276" mass="30435">MYRYKVCEFIHAKVGNAGAASFIILEAFDDNKFGANCGPEAVWFKNIYTVRLLHYDPEDFKLGKQLSIFRAGALLLDGITLNYFGSNIPINLVVAVIAEIVLVGGLEDKLNPRGPFDPLGLANEAALLKVKEIKSRRLAMLTMLGLFLQAYSTGVLQEWVVCVPNNWIRGVEGVPVILVQCSILLKSLGQVRIRQEQSAKSHQICVSLIHNLVTFVTIVASCDDEGSLERLPHGKKPVRDVIPAIDDGHPGLYHVAVEDAVLVQCLHHVESKCLRV</sequence>
<dbReference type="AlphaFoldDB" id="A0A4S8IES3"/>
<dbReference type="STRING" id="52838.A0A4S8IES3"/>
<evidence type="ECO:0000256" key="6">
    <source>
        <dbReference type="ARBA" id="ARBA00022531"/>
    </source>
</evidence>
<evidence type="ECO:0000256" key="11">
    <source>
        <dbReference type="RuleBase" id="RU363080"/>
    </source>
</evidence>
<feature type="binding site" evidence="10">
    <location>
        <position position="132"/>
    </location>
    <ligand>
        <name>chlorophyll a</name>
        <dbReference type="ChEBI" id="CHEBI:58416"/>
        <label>1</label>
    </ligand>
</feature>
<keyword evidence="4 10" id="KW-0148">Chlorophyll</keyword>
<dbReference type="GO" id="GO:0009522">
    <property type="term" value="C:photosystem I"/>
    <property type="evidence" value="ECO:0007669"/>
    <property type="project" value="UniProtKB-KW"/>
</dbReference>
<dbReference type="Proteomes" id="UP000317650">
    <property type="component" value="Chromosome 2"/>
</dbReference>
<comment type="similarity">
    <text evidence="11">Belongs to the light-harvesting chlorophyll a/b-binding (LHC) protein family.</text>
</comment>
<dbReference type="Gene3D" id="1.10.3460.10">
    <property type="entry name" value="Chlorophyll a/b binding protein domain"/>
    <property type="match status" value="1"/>
</dbReference>
<accession>A0A4S8IES3</accession>
<reference evidence="12 13" key="1">
    <citation type="journal article" date="2019" name="Nat. Plants">
        <title>Genome sequencing of Musa balbisiana reveals subgenome evolution and function divergence in polyploid bananas.</title>
        <authorList>
            <person name="Yao X."/>
        </authorList>
    </citation>
    <scope>NUCLEOTIDE SEQUENCE [LARGE SCALE GENOMIC DNA]</scope>
    <source>
        <strain evidence="13">cv. DH-PKW</strain>
        <tissue evidence="12">Leaves</tissue>
    </source>
</reference>
<dbReference type="GO" id="GO:0016168">
    <property type="term" value="F:chlorophyll binding"/>
    <property type="evidence" value="ECO:0007669"/>
    <property type="project" value="UniProtKB-KW"/>
</dbReference>
<keyword evidence="8" id="KW-0809">Transit peptide</keyword>
<proteinExistence type="inferred from homology"/>
<comment type="function">
    <text evidence="1 11">The light-harvesting complex (LHC) functions as a light receptor, it captures and delivers excitation energy to photosystems with which it is closely associated.</text>
</comment>